<accession>A0AAV4JB84</accession>
<gene>
    <name evidence="2" type="ORF">ElyMa_004992900</name>
</gene>
<dbReference type="EMBL" id="BMAT01009984">
    <property type="protein sequence ID" value="GFS17856.1"/>
    <property type="molecule type" value="Genomic_DNA"/>
</dbReference>
<reference evidence="2 3" key="1">
    <citation type="journal article" date="2021" name="Elife">
        <title>Chloroplast acquisition without the gene transfer in kleptoplastic sea slugs, Plakobranchus ocellatus.</title>
        <authorList>
            <person name="Maeda T."/>
            <person name="Takahashi S."/>
            <person name="Yoshida T."/>
            <person name="Shimamura S."/>
            <person name="Takaki Y."/>
            <person name="Nagai Y."/>
            <person name="Toyoda A."/>
            <person name="Suzuki Y."/>
            <person name="Arimoto A."/>
            <person name="Ishii H."/>
            <person name="Satoh N."/>
            <person name="Nishiyama T."/>
            <person name="Hasebe M."/>
            <person name="Maruyama T."/>
            <person name="Minagawa J."/>
            <person name="Obokata J."/>
            <person name="Shigenobu S."/>
        </authorList>
    </citation>
    <scope>NUCLEOTIDE SEQUENCE [LARGE SCALE GENOMIC DNA]</scope>
</reference>
<sequence>MGCDTMNERIEESGTANGPSRRRMRNPREECMRKGDQFSRCYVAEHVVKYLSKSVFVFISGTECWSIIAHEGGFPHVNLTLSGSGGAQCLQQDGSIVGKRLLLTANSTPYSLHS</sequence>
<dbReference type="AlphaFoldDB" id="A0AAV4JB84"/>
<dbReference type="Proteomes" id="UP000762676">
    <property type="component" value="Unassembled WGS sequence"/>
</dbReference>
<evidence type="ECO:0000313" key="2">
    <source>
        <dbReference type="EMBL" id="GFS17856.1"/>
    </source>
</evidence>
<feature type="region of interest" description="Disordered" evidence="1">
    <location>
        <begin position="1"/>
        <end position="29"/>
    </location>
</feature>
<organism evidence="2 3">
    <name type="scientific">Elysia marginata</name>
    <dbReference type="NCBI Taxonomy" id="1093978"/>
    <lineage>
        <taxon>Eukaryota</taxon>
        <taxon>Metazoa</taxon>
        <taxon>Spiralia</taxon>
        <taxon>Lophotrochozoa</taxon>
        <taxon>Mollusca</taxon>
        <taxon>Gastropoda</taxon>
        <taxon>Heterobranchia</taxon>
        <taxon>Euthyneura</taxon>
        <taxon>Panpulmonata</taxon>
        <taxon>Sacoglossa</taxon>
        <taxon>Placobranchoidea</taxon>
        <taxon>Plakobranchidae</taxon>
        <taxon>Elysia</taxon>
    </lineage>
</organism>
<protein>
    <submittedName>
        <fullName evidence="2">Uncharacterized protein</fullName>
    </submittedName>
</protein>
<name>A0AAV4JB84_9GAST</name>
<keyword evidence="3" id="KW-1185">Reference proteome</keyword>
<comment type="caution">
    <text evidence="2">The sequence shown here is derived from an EMBL/GenBank/DDBJ whole genome shotgun (WGS) entry which is preliminary data.</text>
</comment>
<evidence type="ECO:0000256" key="1">
    <source>
        <dbReference type="SAM" id="MobiDB-lite"/>
    </source>
</evidence>
<feature type="compositionally biased region" description="Basic and acidic residues" evidence="1">
    <location>
        <begin position="1"/>
        <end position="12"/>
    </location>
</feature>
<proteinExistence type="predicted"/>
<evidence type="ECO:0000313" key="3">
    <source>
        <dbReference type="Proteomes" id="UP000762676"/>
    </source>
</evidence>